<reference evidence="1 2" key="1">
    <citation type="submission" date="2019-08" db="EMBL/GenBank/DDBJ databases">
        <title>Sphingorhabdus soil sp. nov., isolated from arctic soil.</title>
        <authorList>
            <person name="Liu Y."/>
        </authorList>
    </citation>
    <scope>NUCLEOTIDE SEQUENCE [LARGE SCALE GENOMIC DNA]</scope>
    <source>
        <strain evidence="1 2">D-2Q-5-6</strain>
    </source>
</reference>
<comment type="caution">
    <text evidence="1">The sequence shown here is derived from an EMBL/GenBank/DDBJ whole genome shotgun (WGS) entry which is preliminary data.</text>
</comment>
<evidence type="ECO:0000313" key="2">
    <source>
        <dbReference type="Proteomes" id="UP000321129"/>
    </source>
</evidence>
<organism evidence="1 2">
    <name type="scientific">Flavisphingopyxis soli</name>
    <dbReference type="NCBI Taxonomy" id="2601267"/>
    <lineage>
        <taxon>Bacteria</taxon>
        <taxon>Pseudomonadati</taxon>
        <taxon>Pseudomonadota</taxon>
        <taxon>Alphaproteobacteria</taxon>
        <taxon>Sphingomonadales</taxon>
        <taxon>Sphingopyxidaceae</taxon>
        <taxon>Flavisphingopyxis</taxon>
    </lineage>
</organism>
<evidence type="ECO:0000313" key="1">
    <source>
        <dbReference type="EMBL" id="TXC73379.1"/>
    </source>
</evidence>
<dbReference type="Proteomes" id="UP000321129">
    <property type="component" value="Unassembled WGS sequence"/>
</dbReference>
<dbReference type="EMBL" id="VOPY01000001">
    <property type="protein sequence ID" value="TXC73379.1"/>
    <property type="molecule type" value="Genomic_DNA"/>
</dbReference>
<proteinExistence type="predicted"/>
<dbReference type="OrthoDB" id="7432581at2"/>
<accession>A0A5C6UKP6</accession>
<keyword evidence="2" id="KW-1185">Reference proteome</keyword>
<name>A0A5C6UKP6_9SPHN</name>
<dbReference type="RefSeq" id="WP_147121215.1">
    <property type="nucleotide sequence ID" value="NZ_VOPY01000001.1"/>
</dbReference>
<sequence length="644" mass="68747">MLPVTAYGQDLRVIPAESFITSPGGVDMRTGRLVYSHTDLLAGSDDNAISLDRIMPDYTGNHANPFGSFAHNWDIWLVQADTTEPNEFGSTITIWRVGIHFGGRTVTMDGIKNQPDFTYKGDGPAKLLTFTGDRATGPAIYTFRDADGTIMTFRPMAAASECSRTPNVKPLRCAYISSLVRPDGTRFDFTYASTGSGNGNSQRLVRVASSRGPAVILEGSGSVVTRACVLNFSTVTPPASNICPANALATANYTYTSPGALQQPRLSSMTSPDGGVFGFSYSGAGTTYSMGFTEPGQGSPVMENSVTLAVDEEYTSQETVNSQAFADGRSYSYNYDYTPQATNRPNSTIMGGGYIDNTGVSSAFVYDFPIVPNSRTYPGQPCTSFPCYDEQPDEFLYWIYQATPGPVLIRDPLGRETNIDYCDPVFAAGAPIYVQDRCAVRSLPVSATDPEGITTFYKDGGNGNITEARRRPKPGSGLTDIVMSVTFNCANPASCTKPVTSTDALGNTVNRAYAAGHGGLTSEMLPPPAPGGARPLMLRTYAQRYAWIRNTSGALVQTPSPMWVLETETSCQTSAGSSSPVCDPSAPQLVKVLEYGAAGTAQSLLVKGVAMTADGQTLRTCYGYDDWGRKISETGANANLTVCP</sequence>
<dbReference type="AlphaFoldDB" id="A0A5C6UKP6"/>
<evidence type="ECO:0008006" key="3">
    <source>
        <dbReference type="Google" id="ProtNLM"/>
    </source>
</evidence>
<gene>
    <name evidence="1" type="ORF">FSZ31_01050</name>
</gene>
<protein>
    <recommendedName>
        <fullName evidence="3">RHS repeat protein</fullName>
    </recommendedName>
</protein>